<dbReference type="CDD" id="cd02440">
    <property type="entry name" value="AdoMet_MTases"/>
    <property type="match status" value="1"/>
</dbReference>
<dbReference type="PANTHER" id="PTHR47816:SF4">
    <property type="entry name" value="RIBOSOMAL RNA SMALL SUBUNIT METHYLTRANSFERASE C"/>
    <property type="match status" value="1"/>
</dbReference>
<evidence type="ECO:0000313" key="4">
    <source>
        <dbReference type="EMBL" id="MFD2675427.1"/>
    </source>
</evidence>
<evidence type="ECO:0000259" key="3">
    <source>
        <dbReference type="Pfam" id="PF05175"/>
    </source>
</evidence>
<protein>
    <submittedName>
        <fullName evidence="4">Class I SAM-dependent methyltransferase</fullName>
        <ecNumber evidence="4">2.1.1.172</ecNumber>
        <ecNumber evidence="4">2.1.1.174</ecNumber>
    </submittedName>
</protein>
<dbReference type="GO" id="GO:0052914">
    <property type="term" value="F:16S rRNA (guanine(1207)-N(2))-methyltransferase activity"/>
    <property type="evidence" value="ECO:0007669"/>
    <property type="project" value="UniProtKB-EC"/>
</dbReference>
<dbReference type="PANTHER" id="PTHR47816">
    <property type="entry name" value="RIBOSOMAL RNA SMALL SUBUNIT METHYLTRANSFERASE C"/>
    <property type="match status" value="1"/>
</dbReference>
<dbReference type="RefSeq" id="WP_066058198.1">
    <property type="nucleotide sequence ID" value="NZ_JBHUNF010000009.1"/>
</dbReference>
<dbReference type="InterPro" id="IPR029063">
    <property type="entry name" value="SAM-dependent_MTases_sf"/>
</dbReference>
<evidence type="ECO:0000313" key="5">
    <source>
        <dbReference type="Proteomes" id="UP001597453"/>
    </source>
</evidence>
<dbReference type="Proteomes" id="UP001597453">
    <property type="component" value="Unassembled WGS sequence"/>
</dbReference>
<dbReference type="Gene3D" id="3.40.50.150">
    <property type="entry name" value="Vaccinia Virus protein VP39"/>
    <property type="match status" value="1"/>
</dbReference>
<sequence>MTDHYFSAEPATAEDRHTMQIELAGRTVEVVSANGVFSAERLDKATRILLDAVPLPPASGNALDIGCGWGPIALSLALHSPELKVWAIDVNERALDLTRRNAELLGCSNLVAGTAAVVPEEVRFDVIWSNPPIRIGKAELDALLATWLPRLALGGSAWMVVGKNLGADSLQRRLADLLGTDFSVHRHSTSGGFRILRVDRVQ</sequence>
<evidence type="ECO:0000256" key="2">
    <source>
        <dbReference type="ARBA" id="ARBA00022679"/>
    </source>
</evidence>
<feature type="domain" description="Methyltransferase small" evidence="3">
    <location>
        <begin position="28"/>
        <end position="196"/>
    </location>
</feature>
<organism evidence="4 5">
    <name type="scientific">Gulosibacter bifidus</name>
    <dbReference type="NCBI Taxonomy" id="272239"/>
    <lineage>
        <taxon>Bacteria</taxon>
        <taxon>Bacillati</taxon>
        <taxon>Actinomycetota</taxon>
        <taxon>Actinomycetes</taxon>
        <taxon>Micrococcales</taxon>
        <taxon>Microbacteriaceae</taxon>
        <taxon>Gulosibacter</taxon>
    </lineage>
</organism>
<dbReference type="GO" id="GO:0052916">
    <property type="term" value="F:23S rRNA (guanine(1835)-N(2))-methyltransferase activity"/>
    <property type="evidence" value="ECO:0007669"/>
    <property type="project" value="UniProtKB-EC"/>
</dbReference>
<comment type="caution">
    <text evidence="4">The sequence shown here is derived from an EMBL/GenBank/DDBJ whole genome shotgun (WGS) entry which is preliminary data.</text>
</comment>
<accession>A0ABW5RKG2</accession>
<dbReference type="InterPro" id="IPR007848">
    <property type="entry name" value="Small_mtfrase_dom"/>
</dbReference>
<dbReference type="EC" id="2.1.1.174" evidence="4"/>
<dbReference type="EMBL" id="JBHUNF010000009">
    <property type="protein sequence ID" value="MFD2675427.1"/>
    <property type="molecule type" value="Genomic_DNA"/>
</dbReference>
<keyword evidence="1 4" id="KW-0489">Methyltransferase</keyword>
<proteinExistence type="predicted"/>
<keyword evidence="5" id="KW-1185">Reference proteome</keyword>
<name>A0ABW5RKG2_9MICO</name>
<gene>
    <name evidence="4" type="ORF">ACFSUQ_09005</name>
</gene>
<keyword evidence="2 4" id="KW-0808">Transferase</keyword>
<evidence type="ECO:0000256" key="1">
    <source>
        <dbReference type="ARBA" id="ARBA00022603"/>
    </source>
</evidence>
<reference evidence="5" key="1">
    <citation type="journal article" date="2019" name="Int. J. Syst. Evol. Microbiol.">
        <title>The Global Catalogue of Microorganisms (GCM) 10K type strain sequencing project: providing services to taxonomists for standard genome sequencing and annotation.</title>
        <authorList>
            <consortium name="The Broad Institute Genomics Platform"/>
            <consortium name="The Broad Institute Genome Sequencing Center for Infectious Disease"/>
            <person name="Wu L."/>
            <person name="Ma J."/>
        </authorList>
    </citation>
    <scope>NUCLEOTIDE SEQUENCE [LARGE SCALE GENOMIC DNA]</scope>
    <source>
        <strain evidence="5">TISTR 1511</strain>
    </source>
</reference>
<dbReference type="EC" id="2.1.1.172" evidence="4"/>
<dbReference type="InterPro" id="IPR046977">
    <property type="entry name" value="RsmC/RlmG"/>
</dbReference>
<dbReference type="Pfam" id="PF05175">
    <property type="entry name" value="MTS"/>
    <property type="match status" value="1"/>
</dbReference>
<dbReference type="SUPFAM" id="SSF53335">
    <property type="entry name" value="S-adenosyl-L-methionine-dependent methyltransferases"/>
    <property type="match status" value="1"/>
</dbReference>